<dbReference type="SUPFAM" id="SSF54427">
    <property type="entry name" value="NTF2-like"/>
    <property type="match status" value="1"/>
</dbReference>
<dbReference type="Proteomes" id="UP001269819">
    <property type="component" value="Unassembled WGS sequence"/>
</dbReference>
<dbReference type="EMBL" id="JAWIIJ010000006">
    <property type="protein sequence ID" value="MDV2079170.1"/>
    <property type="molecule type" value="Genomic_DNA"/>
</dbReference>
<protein>
    <submittedName>
        <fullName evidence="2">Nuclear transport factor 2 family protein</fullName>
    </submittedName>
</protein>
<dbReference type="InterPro" id="IPR032710">
    <property type="entry name" value="NTF2-like_dom_sf"/>
</dbReference>
<feature type="domain" description="DUF4440" evidence="1">
    <location>
        <begin position="9"/>
        <end position="117"/>
    </location>
</feature>
<dbReference type="RefSeq" id="WP_316973785.1">
    <property type="nucleotide sequence ID" value="NZ_JAWIIJ010000006.1"/>
</dbReference>
<evidence type="ECO:0000313" key="2">
    <source>
        <dbReference type="EMBL" id="MDV2079170.1"/>
    </source>
</evidence>
<accession>A0ABU3VY10</accession>
<name>A0ABU3VY10_9GAMM</name>
<keyword evidence="3" id="KW-1185">Reference proteome</keyword>
<sequence>MEDVFVEQIQQAEAQLREAMLVSDVATLDQLLAPDLVFTNHMGQLLNKEADLAAHRSGALKISELDTSEQSVRRLADQAALVSVLVRLCGQYAGQPANGTFRFTRVWRCNDDGTWQVAAAHATLLT</sequence>
<evidence type="ECO:0000259" key="1">
    <source>
        <dbReference type="Pfam" id="PF14534"/>
    </source>
</evidence>
<dbReference type="Pfam" id="PF14534">
    <property type="entry name" value="DUF4440"/>
    <property type="match status" value="1"/>
</dbReference>
<dbReference type="Gene3D" id="3.10.450.50">
    <property type="match status" value="1"/>
</dbReference>
<evidence type="ECO:0000313" key="3">
    <source>
        <dbReference type="Proteomes" id="UP001269819"/>
    </source>
</evidence>
<dbReference type="InterPro" id="IPR027843">
    <property type="entry name" value="DUF4440"/>
</dbReference>
<comment type="caution">
    <text evidence="2">The sequence shown here is derived from an EMBL/GenBank/DDBJ whole genome shotgun (WGS) entry which is preliminary data.</text>
</comment>
<gene>
    <name evidence="2" type="ORF">RYS15_10745</name>
</gene>
<proteinExistence type="predicted"/>
<reference evidence="2 3" key="1">
    <citation type="submission" date="2023-10" db="EMBL/GenBank/DDBJ databases">
        <title>Characteristics and mechanism of a salt-tolerant marine origin heterotrophic nitrifying- aerobic denitrifying bacteria Marinobacter xestospongiae HN1.</title>
        <authorList>
            <person name="Qi R."/>
        </authorList>
    </citation>
    <scope>NUCLEOTIDE SEQUENCE [LARGE SCALE GENOMIC DNA]</scope>
    <source>
        <strain evidence="2 3">HN1</strain>
    </source>
</reference>
<organism evidence="2 3">
    <name type="scientific">Marinobacter xestospongiae</name>
    <dbReference type="NCBI Taxonomy" id="994319"/>
    <lineage>
        <taxon>Bacteria</taxon>
        <taxon>Pseudomonadati</taxon>
        <taxon>Pseudomonadota</taxon>
        <taxon>Gammaproteobacteria</taxon>
        <taxon>Pseudomonadales</taxon>
        <taxon>Marinobacteraceae</taxon>
        <taxon>Marinobacter</taxon>
    </lineage>
</organism>